<proteinExistence type="predicted"/>
<dbReference type="Proteomes" id="UP000440367">
    <property type="component" value="Unassembled WGS sequence"/>
</dbReference>
<dbReference type="EMBL" id="QXGF01000120">
    <property type="protein sequence ID" value="KAE8946379.1"/>
    <property type="molecule type" value="Genomic_DNA"/>
</dbReference>
<evidence type="ECO:0000313" key="14">
    <source>
        <dbReference type="Proteomes" id="UP000437068"/>
    </source>
</evidence>
<evidence type="ECO:0000313" key="19">
    <source>
        <dbReference type="Proteomes" id="UP000476176"/>
    </source>
</evidence>
<dbReference type="EMBL" id="QXGB01000112">
    <property type="protein sequence ID" value="KAE9229835.1"/>
    <property type="molecule type" value="Genomic_DNA"/>
</dbReference>
<evidence type="ECO:0000313" key="11">
    <source>
        <dbReference type="EMBL" id="KAE9358220.1"/>
    </source>
</evidence>
<evidence type="ECO:0000313" key="18">
    <source>
        <dbReference type="Proteomes" id="UP000460718"/>
    </source>
</evidence>
<evidence type="ECO:0000313" key="6">
    <source>
        <dbReference type="EMBL" id="KAE9152262.1"/>
    </source>
</evidence>
<dbReference type="EMBL" id="QXGD01000165">
    <property type="protein sequence ID" value="KAE9249738.1"/>
    <property type="molecule type" value="Genomic_DNA"/>
</dbReference>
<dbReference type="Proteomes" id="UP000437068">
    <property type="component" value="Unassembled WGS sequence"/>
</dbReference>
<evidence type="ECO:0000313" key="5">
    <source>
        <dbReference type="EMBL" id="KAE9134347.1"/>
    </source>
</evidence>
<dbReference type="EMBL" id="QXFX01000124">
    <property type="protein sequence ID" value="KAE9130548.1"/>
    <property type="molecule type" value="Genomic_DNA"/>
</dbReference>
<dbReference type="Proteomes" id="UP000460718">
    <property type="component" value="Unassembled WGS sequence"/>
</dbReference>
<evidence type="ECO:0000313" key="4">
    <source>
        <dbReference type="EMBL" id="KAE9130548.1"/>
    </source>
</evidence>
<dbReference type="EMBL" id="QXFZ01000084">
    <property type="protein sequence ID" value="KAE9134347.1"/>
    <property type="molecule type" value="Genomic_DNA"/>
</dbReference>
<dbReference type="Proteomes" id="UP000429523">
    <property type="component" value="Unassembled WGS sequence"/>
</dbReference>
<dbReference type="Proteomes" id="UP000433483">
    <property type="component" value="Unassembled WGS sequence"/>
</dbReference>
<dbReference type="Proteomes" id="UP000476176">
    <property type="component" value="Unassembled WGS sequence"/>
</dbReference>
<evidence type="ECO:0000313" key="9">
    <source>
        <dbReference type="EMBL" id="KAE9249738.1"/>
    </source>
</evidence>
<feature type="signal peptide" evidence="1">
    <location>
        <begin position="1"/>
        <end position="17"/>
    </location>
</feature>
<dbReference type="Proteomes" id="UP000441208">
    <property type="component" value="Unassembled WGS sequence"/>
</dbReference>
<evidence type="ECO:0000313" key="13">
    <source>
        <dbReference type="Proteomes" id="UP000433483"/>
    </source>
</evidence>
<evidence type="ECO:0000313" key="2">
    <source>
        <dbReference type="EMBL" id="KAE8946379.1"/>
    </source>
</evidence>
<evidence type="ECO:0000313" key="16">
    <source>
        <dbReference type="Proteomes" id="UP000440732"/>
    </source>
</evidence>
<evidence type="ECO:0008006" key="22">
    <source>
        <dbReference type="Google" id="ProtNLM"/>
    </source>
</evidence>
<evidence type="ECO:0000256" key="1">
    <source>
        <dbReference type="SAM" id="SignalP"/>
    </source>
</evidence>
<comment type="caution">
    <text evidence="3">The sequence shown here is derived from an EMBL/GenBank/DDBJ whole genome shotgun (WGS) entry which is preliminary data.</text>
</comment>
<reference evidence="18 19" key="1">
    <citation type="submission" date="2018-09" db="EMBL/GenBank/DDBJ databases">
        <title>Genomic investigation of the strawberry pathogen Phytophthora fragariae indicates pathogenicity is determined by transcriptional variation in three key races.</title>
        <authorList>
            <person name="Adams T.M."/>
            <person name="Armitage A.D."/>
            <person name="Sobczyk M.K."/>
            <person name="Bates H.J."/>
            <person name="Dunwell J.M."/>
            <person name="Nellist C.F."/>
            <person name="Harrison R.J."/>
        </authorList>
    </citation>
    <scope>NUCLEOTIDE SEQUENCE [LARGE SCALE GENOMIC DNA]</scope>
    <source>
        <strain evidence="10 14">A4</strain>
        <strain evidence="9 15">BC-1</strain>
        <strain evidence="8 19">BC-23</strain>
        <strain evidence="7 13">NOV-27</strain>
        <strain evidence="6 16">NOV-5</strain>
        <strain evidence="5 17">NOV-71</strain>
        <strain evidence="11 20">NOV-77</strain>
        <strain evidence="2 12">NOV-9</strain>
        <strain evidence="4 21">ONT-3</strain>
        <strain evidence="3 18">SCRP245</strain>
    </source>
</reference>
<accession>A0A6A3LXX9</accession>
<dbReference type="Proteomes" id="UP000440732">
    <property type="component" value="Unassembled WGS sequence"/>
</dbReference>
<dbReference type="EMBL" id="QXFY01000080">
    <property type="protein sequence ID" value="KAE9358220.1"/>
    <property type="molecule type" value="Genomic_DNA"/>
</dbReference>
<evidence type="ECO:0000313" key="17">
    <source>
        <dbReference type="Proteomes" id="UP000441208"/>
    </source>
</evidence>
<dbReference type="EMBL" id="QXGC01000123">
    <property type="protein sequence ID" value="KAE9248579.1"/>
    <property type="molecule type" value="Genomic_DNA"/>
</dbReference>
<organism evidence="3 18">
    <name type="scientific">Phytophthora fragariae</name>
    <dbReference type="NCBI Taxonomy" id="53985"/>
    <lineage>
        <taxon>Eukaryota</taxon>
        <taxon>Sar</taxon>
        <taxon>Stramenopiles</taxon>
        <taxon>Oomycota</taxon>
        <taxon>Peronosporomycetes</taxon>
        <taxon>Peronosporales</taxon>
        <taxon>Peronosporaceae</taxon>
        <taxon>Phytophthora</taxon>
    </lineage>
</organism>
<dbReference type="Proteomes" id="UP000488956">
    <property type="component" value="Unassembled WGS sequence"/>
</dbReference>
<dbReference type="EMBL" id="QXGE01000065">
    <property type="protein sequence ID" value="KAE9326606.1"/>
    <property type="molecule type" value="Genomic_DNA"/>
</dbReference>
<dbReference type="AlphaFoldDB" id="A0A6A3LXX9"/>
<dbReference type="EMBL" id="QXGA01000113">
    <property type="protein sequence ID" value="KAE9152262.1"/>
    <property type="molecule type" value="Genomic_DNA"/>
</dbReference>
<evidence type="ECO:0000313" key="15">
    <source>
        <dbReference type="Proteomes" id="UP000440367"/>
    </source>
</evidence>
<gene>
    <name evidence="10" type="ORF">PF001_g2350</name>
    <name evidence="9" type="ORF">PF002_g5148</name>
    <name evidence="8" type="ORF">PF004_g3794</name>
    <name evidence="7" type="ORF">PF005_g3712</name>
    <name evidence="6" type="ORF">PF006_g3506</name>
    <name evidence="5" type="ORF">PF007_g2975</name>
    <name evidence="11" type="ORF">PF008_g2780</name>
    <name evidence="2" type="ORF">PF009_g3990</name>
    <name evidence="4" type="ORF">PF010_g3811</name>
    <name evidence="3" type="ORF">PF011_g3563</name>
</gene>
<evidence type="ECO:0000313" key="10">
    <source>
        <dbReference type="EMBL" id="KAE9326606.1"/>
    </source>
</evidence>
<feature type="chain" id="PRO_5036380063" description="Secreted protein" evidence="1">
    <location>
        <begin position="18"/>
        <end position="121"/>
    </location>
</feature>
<dbReference type="EMBL" id="QXFW01000119">
    <property type="protein sequence ID" value="KAE9024319.1"/>
    <property type="molecule type" value="Genomic_DNA"/>
</dbReference>
<sequence length="121" mass="13775">MAATWFIFSSPSLLVCSKPATNFKNVPTKALTLVCWGRGRSFLKWLEAEQLGVSAALNQYTHGYTFVTCRNTVKNNQYCSTSSYLAHKKSIINQYVYLIRCCENGVCPRHDRRAFSRRPGQ</sequence>
<keyword evidence="13" id="KW-1185">Reference proteome</keyword>
<keyword evidence="1" id="KW-0732">Signal</keyword>
<evidence type="ECO:0000313" key="3">
    <source>
        <dbReference type="EMBL" id="KAE9024319.1"/>
    </source>
</evidence>
<protein>
    <recommendedName>
        <fullName evidence="22">Secreted protein</fullName>
    </recommendedName>
</protein>
<name>A0A6A3LXX9_9STRA</name>
<evidence type="ECO:0000313" key="12">
    <source>
        <dbReference type="Proteomes" id="UP000429523"/>
    </source>
</evidence>
<evidence type="ECO:0000313" key="7">
    <source>
        <dbReference type="EMBL" id="KAE9229835.1"/>
    </source>
</evidence>
<dbReference type="Proteomes" id="UP000486351">
    <property type="component" value="Unassembled WGS sequence"/>
</dbReference>
<evidence type="ECO:0000313" key="21">
    <source>
        <dbReference type="Proteomes" id="UP000488956"/>
    </source>
</evidence>
<evidence type="ECO:0000313" key="8">
    <source>
        <dbReference type="EMBL" id="KAE9248579.1"/>
    </source>
</evidence>
<evidence type="ECO:0000313" key="20">
    <source>
        <dbReference type="Proteomes" id="UP000486351"/>
    </source>
</evidence>